<dbReference type="Proteomes" id="UP001497497">
    <property type="component" value="Unassembled WGS sequence"/>
</dbReference>
<protein>
    <recommendedName>
        <fullName evidence="5">CUB domain-containing protein</fullName>
    </recommendedName>
</protein>
<evidence type="ECO:0000256" key="1">
    <source>
        <dbReference type="SAM" id="MobiDB-lite"/>
    </source>
</evidence>
<accession>A0AAV2I3A9</accession>
<dbReference type="EMBL" id="CAXITT010000380">
    <property type="protein sequence ID" value="CAL1540394.1"/>
    <property type="molecule type" value="Genomic_DNA"/>
</dbReference>
<feature type="region of interest" description="Disordered" evidence="1">
    <location>
        <begin position="441"/>
        <end position="492"/>
    </location>
</feature>
<organism evidence="3 4">
    <name type="scientific">Lymnaea stagnalis</name>
    <name type="common">Great pond snail</name>
    <name type="synonym">Helix stagnalis</name>
    <dbReference type="NCBI Taxonomy" id="6523"/>
    <lineage>
        <taxon>Eukaryota</taxon>
        <taxon>Metazoa</taxon>
        <taxon>Spiralia</taxon>
        <taxon>Lophotrochozoa</taxon>
        <taxon>Mollusca</taxon>
        <taxon>Gastropoda</taxon>
        <taxon>Heterobranchia</taxon>
        <taxon>Euthyneura</taxon>
        <taxon>Panpulmonata</taxon>
        <taxon>Hygrophila</taxon>
        <taxon>Lymnaeoidea</taxon>
        <taxon>Lymnaeidae</taxon>
        <taxon>Lymnaea</taxon>
    </lineage>
</organism>
<keyword evidence="4" id="KW-1185">Reference proteome</keyword>
<comment type="caution">
    <text evidence="3">The sequence shown here is derived from an EMBL/GenBank/DDBJ whole genome shotgun (WGS) entry which is preliminary data.</text>
</comment>
<dbReference type="AlphaFoldDB" id="A0AAV2I3A9"/>
<evidence type="ECO:0000313" key="4">
    <source>
        <dbReference type="Proteomes" id="UP001497497"/>
    </source>
</evidence>
<gene>
    <name evidence="3" type="ORF">GSLYS_00014043001</name>
</gene>
<keyword evidence="2" id="KW-0732">Signal</keyword>
<name>A0AAV2I3A9_LYMST</name>
<proteinExistence type="predicted"/>
<reference evidence="3 4" key="1">
    <citation type="submission" date="2024-04" db="EMBL/GenBank/DDBJ databases">
        <authorList>
            <consortium name="Genoscope - CEA"/>
            <person name="William W."/>
        </authorList>
    </citation>
    <scope>NUCLEOTIDE SEQUENCE [LARGE SCALE GENOMIC DNA]</scope>
</reference>
<feature type="chain" id="PRO_5043808134" description="CUB domain-containing protein" evidence="2">
    <location>
        <begin position="27"/>
        <end position="492"/>
    </location>
</feature>
<feature type="signal peptide" evidence="2">
    <location>
        <begin position="1"/>
        <end position="26"/>
    </location>
</feature>
<feature type="compositionally biased region" description="Basic residues" evidence="1">
    <location>
        <begin position="450"/>
        <end position="484"/>
    </location>
</feature>
<evidence type="ECO:0000313" key="3">
    <source>
        <dbReference type="EMBL" id="CAL1540394.1"/>
    </source>
</evidence>
<sequence length="492" mass="54597">MMLVTGIPAWALISLMIVVLVDNVVSMCSTSPSNGSLEDFNNVRLESHEDKSKLGRLKVNSECTLEKTVRHFADITKGGTIELECGDDVIYDVTVKACKIADKKCCGLTVELLASSRYCQGKKSCNVTYEPGVIVLSDVPFSSCFGQEPSSLELSYRCLTSKTPIHDVKNTYQVIEADSGVLVVSKSSVSDPGERRFRAVIRPPPSMFDVQGVFLEVLQADINGGSHVKIDGSHTECQITDKTCFATSLNVKSFVLNVYHGNVTPSYHVKFKWYNNSTTTSDILPRHGHPCPKSLPPEPGKLLPVKKETASKDPYGLLRSHPRFPWNYKRPLAGTHQNHRTSFYHTLEPPSKGQDLLIQIVTFDLAPRDTLKIQVGNSITNINRAEDKPRTFAKCDGLVVTFTVQHGHFPTRSGFLLRYEWVLNSTPGVFNKSIIYSKKCKDDKAGATTKKPRGKNGGKPGNKPKKDKEKKKNKNSCNERKKKCPPPPEKTN</sequence>
<evidence type="ECO:0008006" key="5">
    <source>
        <dbReference type="Google" id="ProtNLM"/>
    </source>
</evidence>
<evidence type="ECO:0000256" key="2">
    <source>
        <dbReference type="SAM" id="SignalP"/>
    </source>
</evidence>